<evidence type="ECO:0000259" key="5">
    <source>
        <dbReference type="Pfam" id="PF02826"/>
    </source>
</evidence>
<reference evidence="6 7" key="1">
    <citation type="submission" date="2019-10" db="EMBL/GenBank/DDBJ databases">
        <title>Whole genome shotgun sequence of Acrocarpospora corrugata NBRC 13972.</title>
        <authorList>
            <person name="Ichikawa N."/>
            <person name="Kimura A."/>
            <person name="Kitahashi Y."/>
            <person name="Komaki H."/>
            <person name="Oguchi A."/>
        </authorList>
    </citation>
    <scope>NUCLEOTIDE SEQUENCE [LARGE SCALE GENOMIC DNA]</scope>
    <source>
        <strain evidence="6 7">NBRC 13972</strain>
    </source>
</reference>
<evidence type="ECO:0000256" key="1">
    <source>
        <dbReference type="ARBA" id="ARBA00005854"/>
    </source>
</evidence>
<comment type="caution">
    <text evidence="6">The sequence shown here is derived from an EMBL/GenBank/DDBJ whole genome shotgun (WGS) entry which is preliminary data.</text>
</comment>
<dbReference type="InterPro" id="IPR006139">
    <property type="entry name" value="D-isomer_2_OHA_DH_cat_dom"/>
</dbReference>
<dbReference type="Pfam" id="PF02826">
    <property type="entry name" value="2-Hacid_dh_C"/>
    <property type="match status" value="1"/>
</dbReference>
<dbReference type="GO" id="GO:0016616">
    <property type="term" value="F:oxidoreductase activity, acting on the CH-OH group of donors, NAD or NADP as acceptor"/>
    <property type="evidence" value="ECO:0007669"/>
    <property type="project" value="InterPro"/>
</dbReference>
<evidence type="ECO:0000313" key="6">
    <source>
        <dbReference type="EMBL" id="GER98503.1"/>
    </source>
</evidence>
<comment type="similarity">
    <text evidence="1 3">Belongs to the D-isomer specific 2-hydroxyacid dehydrogenase family.</text>
</comment>
<dbReference type="PANTHER" id="PTHR10996">
    <property type="entry name" value="2-HYDROXYACID DEHYDROGENASE-RELATED"/>
    <property type="match status" value="1"/>
</dbReference>
<feature type="domain" description="D-isomer specific 2-hydroxyacid dehydrogenase NAD-binding" evidence="5">
    <location>
        <begin position="132"/>
        <end position="287"/>
    </location>
</feature>
<dbReference type="OrthoDB" id="4324715at2"/>
<dbReference type="EMBL" id="BLAD01000036">
    <property type="protein sequence ID" value="GER98503.1"/>
    <property type="molecule type" value="Genomic_DNA"/>
</dbReference>
<evidence type="ECO:0000256" key="3">
    <source>
        <dbReference type="RuleBase" id="RU003719"/>
    </source>
</evidence>
<dbReference type="SUPFAM" id="SSF51735">
    <property type="entry name" value="NAD(P)-binding Rossmann-fold domains"/>
    <property type="match status" value="1"/>
</dbReference>
<evidence type="ECO:0000259" key="4">
    <source>
        <dbReference type="Pfam" id="PF00389"/>
    </source>
</evidence>
<dbReference type="InterPro" id="IPR006140">
    <property type="entry name" value="D-isomer_DH_NAD-bd"/>
</dbReference>
<protein>
    <submittedName>
        <fullName evidence="6">D-isomer specific 2-hydroxyacid dehydrogenase</fullName>
    </submittedName>
</protein>
<sequence length="321" mass="34237">MAYTGKILVTGSGIDLTLLGPLEEAGNNIVARPKLLSPAELKAELRDAVAYLHGGEEYASGEALSTAELLKIVAFMGIGYESFVDVDAAKEHGLRVTWTPARRPDAVAVFTLGQIIYANLGIRDRLDERHPPQWTAATPMPSELSAQRVGIVGLGSIGTRVAELLTAVGCRVAYHSRTRKLAEGGLGLTYLGLHELAAWSDILVVLLPESQSTLNIIDASVFAQMRKGSILINTARAVLVEPVALANALRDGTIAVAAIDGHYRDESVNDALRAEFGPRLLWTAHVAAHTRQSMAAMVEQAVQSVLKALDNAPDENVAVGH</sequence>
<keyword evidence="7" id="KW-1185">Reference proteome</keyword>
<dbReference type="GO" id="GO:0051287">
    <property type="term" value="F:NAD binding"/>
    <property type="evidence" value="ECO:0007669"/>
    <property type="project" value="InterPro"/>
</dbReference>
<dbReference type="Gene3D" id="3.40.50.720">
    <property type="entry name" value="NAD(P)-binding Rossmann-like Domain"/>
    <property type="match status" value="2"/>
</dbReference>
<accession>A0A5M3VPV6</accession>
<dbReference type="InterPro" id="IPR036291">
    <property type="entry name" value="NAD(P)-bd_dom_sf"/>
</dbReference>
<feature type="domain" description="D-isomer specific 2-hydroxyacid dehydrogenase catalytic" evidence="4">
    <location>
        <begin position="35"/>
        <end position="317"/>
    </location>
</feature>
<dbReference type="InterPro" id="IPR050223">
    <property type="entry name" value="D-isomer_2-hydroxyacid_DH"/>
</dbReference>
<dbReference type="RefSeq" id="WP_155334923.1">
    <property type="nucleotide sequence ID" value="NZ_BAAABN010000094.1"/>
</dbReference>
<organism evidence="6 7">
    <name type="scientific">Acrocarpospora corrugata</name>
    <dbReference type="NCBI Taxonomy" id="35763"/>
    <lineage>
        <taxon>Bacteria</taxon>
        <taxon>Bacillati</taxon>
        <taxon>Actinomycetota</taxon>
        <taxon>Actinomycetes</taxon>
        <taxon>Streptosporangiales</taxon>
        <taxon>Streptosporangiaceae</taxon>
        <taxon>Acrocarpospora</taxon>
    </lineage>
</organism>
<dbReference type="Pfam" id="PF00389">
    <property type="entry name" value="2-Hacid_dh"/>
    <property type="match status" value="1"/>
</dbReference>
<dbReference type="SUPFAM" id="SSF52283">
    <property type="entry name" value="Formate/glycerate dehydrogenase catalytic domain-like"/>
    <property type="match status" value="1"/>
</dbReference>
<gene>
    <name evidence="6" type="ORF">Acor_05650</name>
</gene>
<proteinExistence type="inferred from homology"/>
<evidence type="ECO:0000313" key="7">
    <source>
        <dbReference type="Proteomes" id="UP000334990"/>
    </source>
</evidence>
<keyword evidence="2 3" id="KW-0560">Oxidoreductase</keyword>
<evidence type="ECO:0000256" key="2">
    <source>
        <dbReference type="ARBA" id="ARBA00023002"/>
    </source>
</evidence>
<dbReference type="AlphaFoldDB" id="A0A5M3VPV6"/>
<dbReference type="Proteomes" id="UP000334990">
    <property type="component" value="Unassembled WGS sequence"/>
</dbReference>
<name>A0A5M3VPV6_9ACTN</name>